<dbReference type="Proteomes" id="UP000059074">
    <property type="component" value="Unassembled WGS sequence"/>
</dbReference>
<sequence>MARRRKNEASGSALGHRPLTPPGVFLIRMLIFLTLVAFLVAILHKQLIDSFLHNPGLNGLIVGVLALGIIYAFRQVIRLYPEIRWVNAFRIADPGLAIAHQPVLLAPMAAMLRDRTGALSLSTASLRSIMDSIGSRLDEARDTGRYLVGLLVFLGLLGTFWGLLETLESVGGAIDSIDTNATDNVTMFSDLKAGLSAPLKGMGTAFSSSLFGLAGSLVLGFLELQASHAHNRFYNELEEWLSGITELTPGSTGSSDQVNRQLSTAILHMQRAVEDLSTRLSDQAMAGALGGGGSAGSEEQLRELARGVNQLVAQMRAEQKVVREWVDEQAGQQTELSKTLKELSLNLQRRS</sequence>
<keyword evidence="1" id="KW-1133">Transmembrane helix</keyword>
<accession>A0A109BK85</accession>
<dbReference type="PATRIC" id="fig|121290.4.peg.914"/>
<feature type="transmembrane region" description="Helical" evidence="1">
    <location>
        <begin position="205"/>
        <end position="224"/>
    </location>
</feature>
<gene>
    <name evidence="2" type="ORF">APY04_1035</name>
</gene>
<feature type="transmembrane region" description="Helical" evidence="1">
    <location>
        <begin position="25"/>
        <end position="44"/>
    </location>
</feature>
<organism evidence="2 3">
    <name type="scientific">Hyphomicrobium sulfonivorans</name>
    <dbReference type="NCBI Taxonomy" id="121290"/>
    <lineage>
        <taxon>Bacteria</taxon>
        <taxon>Pseudomonadati</taxon>
        <taxon>Pseudomonadota</taxon>
        <taxon>Alphaproteobacteria</taxon>
        <taxon>Hyphomicrobiales</taxon>
        <taxon>Hyphomicrobiaceae</taxon>
        <taxon>Hyphomicrobium</taxon>
    </lineage>
</organism>
<keyword evidence="3" id="KW-1185">Reference proteome</keyword>
<protein>
    <submittedName>
        <fullName evidence="2">MotA/TolQ/ExbB proton channel family protein</fullName>
    </submittedName>
</protein>
<keyword evidence="1" id="KW-0812">Transmembrane</keyword>
<reference evidence="2 3" key="1">
    <citation type="submission" date="2015-10" db="EMBL/GenBank/DDBJ databases">
        <title>Transcriptomic analysis of a linuron degrading triple-species bacterial consortium.</title>
        <authorList>
            <person name="Albers P."/>
        </authorList>
    </citation>
    <scope>NUCLEOTIDE SEQUENCE [LARGE SCALE GENOMIC DNA]</scope>
    <source>
        <strain evidence="2 3">WDL6</strain>
    </source>
</reference>
<evidence type="ECO:0000313" key="3">
    <source>
        <dbReference type="Proteomes" id="UP000059074"/>
    </source>
</evidence>
<proteinExistence type="predicted"/>
<dbReference type="EMBL" id="LMTR01000032">
    <property type="protein sequence ID" value="KWT70358.1"/>
    <property type="molecule type" value="Genomic_DNA"/>
</dbReference>
<evidence type="ECO:0000313" key="2">
    <source>
        <dbReference type="EMBL" id="KWT70358.1"/>
    </source>
</evidence>
<name>A0A109BK85_HYPSL</name>
<keyword evidence="1" id="KW-0472">Membrane</keyword>
<evidence type="ECO:0000256" key="1">
    <source>
        <dbReference type="SAM" id="Phobius"/>
    </source>
</evidence>
<dbReference type="AlphaFoldDB" id="A0A109BK85"/>
<feature type="transmembrane region" description="Helical" evidence="1">
    <location>
        <begin position="146"/>
        <end position="164"/>
    </location>
</feature>
<feature type="transmembrane region" description="Helical" evidence="1">
    <location>
        <begin position="56"/>
        <end position="74"/>
    </location>
</feature>
<dbReference type="OrthoDB" id="9794540at2"/>
<dbReference type="RefSeq" id="WP_068460317.1">
    <property type="nucleotide sequence ID" value="NZ_LMTR01000032.1"/>
</dbReference>
<dbReference type="STRING" id="121290.APY04_1035"/>
<comment type="caution">
    <text evidence="2">The sequence shown here is derived from an EMBL/GenBank/DDBJ whole genome shotgun (WGS) entry which is preliminary data.</text>
</comment>